<dbReference type="OrthoDB" id="4248066at2"/>
<reference evidence="2 3" key="1">
    <citation type="submission" date="2016-10" db="EMBL/GenBank/DDBJ databases">
        <authorList>
            <person name="de Groot N.N."/>
        </authorList>
    </citation>
    <scope>NUCLEOTIDE SEQUENCE [LARGE SCALE GENOMIC DNA]</scope>
    <source>
        <strain evidence="2 3">MON 2.2</strain>
    </source>
</reference>
<dbReference type="Proteomes" id="UP000198546">
    <property type="component" value="Chromosome i"/>
</dbReference>
<dbReference type="Gene3D" id="3.40.50.720">
    <property type="entry name" value="NAD(P)-binding Rossmann-like Domain"/>
    <property type="match status" value="1"/>
</dbReference>
<evidence type="ECO:0000259" key="1">
    <source>
        <dbReference type="Pfam" id="PF13460"/>
    </source>
</evidence>
<feature type="domain" description="NAD(P)-binding" evidence="1">
    <location>
        <begin position="7"/>
        <end position="191"/>
    </location>
</feature>
<organism evidence="2 3">
    <name type="scientific">Auraticoccus monumenti</name>
    <dbReference type="NCBI Taxonomy" id="675864"/>
    <lineage>
        <taxon>Bacteria</taxon>
        <taxon>Bacillati</taxon>
        <taxon>Actinomycetota</taxon>
        <taxon>Actinomycetes</taxon>
        <taxon>Propionibacteriales</taxon>
        <taxon>Propionibacteriaceae</taxon>
        <taxon>Auraticoccus</taxon>
    </lineage>
</organism>
<dbReference type="RefSeq" id="WP_090589823.1">
    <property type="nucleotide sequence ID" value="NZ_LT629688.1"/>
</dbReference>
<dbReference type="PANTHER" id="PTHR15020:SF50">
    <property type="entry name" value="UPF0659 PROTEIN YMR090W"/>
    <property type="match status" value="1"/>
</dbReference>
<gene>
    <name evidence="2" type="ORF">SAMN04489747_0230</name>
</gene>
<name>A0A1G6S7P6_9ACTN</name>
<dbReference type="PANTHER" id="PTHR15020">
    <property type="entry name" value="FLAVIN REDUCTASE-RELATED"/>
    <property type="match status" value="1"/>
</dbReference>
<dbReference type="InterPro" id="IPR016040">
    <property type="entry name" value="NAD(P)-bd_dom"/>
</dbReference>
<dbReference type="Pfam" id="PF13460">
    <property type="entry name" value="NAD_binding_10"/>
    <property type="match status" value="1"/>
</dbReference>
<dbReference type="SUPFAM" id="SSF51735">
    <property type="entry name" value="NAD(P)-binding Rossmann-fold domains"/>
    <property type="match status" value="1"/>
</dbReference>
<accession>A0A1G6S7P6</accession>
<evidence type="ECO:0000313" key="2">
    <source>
        <dbReference type="EMBL" id="SDD12147.1"/>
    </source>
</evidence>
<dbReference type="InterPro" id="IPR036291">
    <property type="entry name" value="NAD(P)-bd_dom_sf"/>
</dbReference>
<evidence type="ECO:0000313" key="3">
    <source>
        <dbReference type="Proteomes" id="UP000198546"/>
    </source>
</evidence>
<proteinExistence type="predicted"/>
<dbReference type="STRING" id="675864.SAMN04489747_0230"/>
<dbReference type="EMBL" id="LT629688">
    <property type="protein sequence ID" value="SDD12147.1"/>
    <property type="molecule type" value="Genomic_DNA"/>
</dbReference>
<keyword evidence="3" id="KW-1185">Reference proteome</keyword>
<protein>
    <submittedName>
        <fullName evidence="2">NAD(P)H-binding</fullName>
    </submittedName>
</protein>
<sequence>MEVVIIGISGAVGGLLAERLLARGDTVRGLVRREAQRTEWERRGAEVVVGELADWGVPELAALLEGADAVVYAAGSNGGHRDVTTAVDGEGVARAAEAARVAGVDRFLLVSVLPESWRERELGEEVEYYFAVKKAAEVALVRTGLDWLVLRPALLTDDPAAGTVSLGPAELHEQVSRADVATVLAALVHQPRIRRRILELNQGTTPVEEAVSDVGR</sequence>
<dbReference type="AlphaFoldDB" id="A0A1G6S7P6"/>